<dbReference type="EMBL" id="LJIJ01001786">
    <property type="protein sequence ID" value="ODM90809.1"/>
    <property type="molecule type" value="Genomic_DNA"/>
</dbReference>
<feature type="region of interest" description="Disordered" evidence="1">
    <location>
        <begin position="1278"/>
        <end position="1298"/>
    </location>
</feature>
<dbReference type="Proteomes" id="UP000094527">
    <property type="component" value="Unassembled WGS sequence"/>
</dbReference>
<feature type="compositionally biased region" description="Acidic residues" evidence="1">
    <location>
        <begin position="427"/>
        <end position="442"/>
    </location>
</feature>
<accession>A0A1D2MCY7</accession>
<proteinExistence type="predicted"/>
<evidence type="ECO:0000313" key="2">
    <source>
        <dbReference type="EMBL" id="ODM90809.1"/>
    </source>
</evidence>
<feature type="region of interest" description="Disordered" evidence="1">
    <location>
        <begin position="389"/>
        <end position="445"/>
    </location>
</feature>
<dbReference type="OrthoDB" id="10679847at2759"/>
<feature type="compositionally biased region" description="Pro residues" evidence="1">
    <location>
        <begin position="224"/>
        <end position="235"/>
    </location>
</feature>
<feature type="compositionally biased region" description="Basic and acidic residues" evidence="1">
    <location>
        <begin position="1283"/>
        <end position="1298"/>
    </location>
</feature>
<feature type="compositionally biased region" description="Basic and acidic residues" evidence="1">
    <location>
        <begin position="971"/>
        <end position="981"/>
    </location>
</feature>
<feature type="region of interest" description="Disordered" evidence="1">
    <location>
        <begin position="968"/>
        <end position="1003"/>
    </location>
</feature>
<keyword evidence="3" id="KW-1185">Reference proteome</keyword>
<sequence length="1298" mass="143658">MAGKADGFYPDGFYEEPAKELVDKRGKIIPDGYKPKKGEEGDGGIVGTLKSDNKFVPEGITKRAVVNMNNEKSKEKFWMPGTTNSKIVPKPAKTAEEQNPKTVLYGVLFPGIEESPHIFIPDGGSLTGFFVPEDEEDHPQYTQTPHGILTPTTPAGHAMFVAETPEELDNIKEIHGVFMPDALKLAGGIGGTLSKMEGGHGRPGKYSFVADKPGIDYIMDKNPPAIPPVPPPAPPKAKKGAGKPQGRSLGETEEESEQPEKIYGVQVTTKKNSAFLPLATPIAGRMILIDLKDSKIKYGTFSVKVTVDRPDTPFKVEIIKEESKGDKKATGPVLVMYRPTDFPKGDAIMGVYAPTKNFLTPSADTANPHFWSPSESLWVPVELSGGTNTTIAKKKKKKKKKPKAIRTKKKKKTTIVGELPKGRSMDGEDDEGGNNDGNEEDTVPGVVTGTVASPFKLDNYAFGPLYDDSAPEMVEEVIDTLPHEYTPGVFYVDNDSPAPVFVADGGAQAVIELDEDMGALEGFLFPHKGDKPPSFVLESTEESIEAATIYMVGKIGTLDRSGSPLKGFFRAVVNGTRLEVESTSEWSQGWLQTDLAGVEPQELPSTASISISNFKRTKPELKYALVDIGGGFKGVVIENKDALNDANNPIFQEYLHYRAQRNGDIFPWGHVYIIDPISKIGDQQGSLATSFDINNGSFSSLVRGFSLTNWEYTKTSSIKNEGVQMEAMKVADRQNIASMMDFRAYLYHKYTCKIAQSSTQERLLILTPLAAEPFLNLKAKATPRKLWLNAVGKSGDQLAIPRQEAVGGLFSAQFGIDIETVLAFTRDEGKPISKFPGKGKAPKPDAEITNWKASAPWEKWGDKYSCDEIILDDFQIAQTVAATTHQGQDDDQGVTGMDLGLKLVQGYGENVSYTDVAYQLILNVKKKQAEKKRSAGGTVKTTDLMGNTQSKVQKTAGKLIELNKEVAQAEAKPKEEDETKKKGVIRKGKKKSRRPAGRAFGTLDPELDAIEHSKSLRGWKTQHRPPVPNITLSYSGIIFYGLGNCEQKDLPDINLWKSGEPLKVIEYYLKVLRTDCMEKASDRITELVNTGILMIYGNDAFFRIPIHHPLIRQPRLTPKEMKQLSLAFEFHAFTKTYHILRTEKGFPTSGVLEESHGIISRSGGFLTELTYYILSKARRFSPEHSVRITRNLLRTLRTVMTKTRQDSFALEKCADCTFDKEVVEGDKFRVMSLIQFIIHGMGPFERGSWEVKPLFLDFVNINKEAIWQRVREFERQFPNSEETPEHAAERQVEEISKS</sequence>
<reference evidence="2 3" key="1">
    <citation type="journal article" date="2016" name="Genome Biol. Evol.">
        <title>Gene Family Evolution Reflects Adaptation to Soil Environmental Stressors in the Genome of the Collembolan Orchesella cincta.</title>
        <authorList>
            <person name="Faddeeva-Vakhrusheva A."/>
            <person name="Derks M.F."/>
            <person name="Anvar S.Y."/>
            <person name="Agamennone V."/>
            <person name="Suring W."/>
            <person name="Smit S."/>
            <person name="van Straalen N.M."/>
            <person name="Roelofs D."/>
        </authorList>
    </citation>
    <scope>NUCLEOTIDE SEQUENCE [LARGE SCALE GENOMIC DNA]</scope>
    <source>
        <tissue evidence="2">Mixed pool</tissue>
    </source>
</reference>
<dbReference type="OMA" id="EESPHIF"/>
<feature type="compositionally biased region" description="Basic residues" evidence="1">
    <location>
        <begin position="392"/>
        <end position="413"/>
    </location>
</feature>
<evidence type="ECO:0000256" key="1">
    <source>
        <dbReference type="SAM" id="MobiDB-lite"/>
    </source>
</evidence>
<name>A0A1D2MCY7_ORCCI</name>
<feature type="compositionally biased region" description="Basic and acidic residues" evidence="1">
    <location>
        <begin position="26"/>
        <end position="40"/>
    </location>
</feature>
<feature type="region of interest" description="Disordered" evidence="1">
    <location>
        <begin position="26"/>
        <end position="51"/>
    </location>
</feature>
<protein>
    <submittedName>
        <fullName evidence="2">Uncharacterized protein</fullName>
    </submittedName>
</protein>
<organism evidence="2 3">
    <name type="scientific">Orchesella cincta</name>
    <name type="common">Springtail</name>
    <name type="synonym">Podura cincta</name>
    <dbReference type="NCBI Taxonomy" id="48709"/>
    <lineage>
        <taxon>Eukaryota</taxon>
        <taxon>Metazoa</taxon>
        <taxon>Ecdysozoa</taxon>
        <taxon>Arthropoda</taxon>
        <taxon>Hexapoda</taxon>
        <taxon>Collembola</taxon>
        <taxon>Entomobryomorpha</taxon>
        <taxon>Entomobryoidea</taxon>
        <taxon>Orchesellidae</taxon>
        <taxon>Orchesellinae</taxon>
        <taxon>Orchesella</taxon>
    </lineage>
</organism>
<evidence type="ECO:0000313" key="3">
    <source>
        <dbReference type="Proteomes" id="UP000094527"/>
    </source>
</evidence>
<feature type="region of interest" description="Disordered" evidence="1">
    <location>
        <begin position="222"/>
        <end position="260"/>
    </location>
</feature>
<feature type="compositionally biased region" description="Basic residues" evidence="1">
    <location>
        <begin position="982"/>
        <end position="996"/>
    </location>
</feature>
<comment type="caution">
    <text evidence="2">The sequence shown here is derived from an EMBL/GenBank/DDBJ whole genome shotgun (WGS) entry which is preliminary data.</text>
</comment>
<gene>
    <name evidence="2" type="ORF">Ocin01_15873</name>
</gene>